<accession>A0A017RYS5</accession>
<dbReference type="InterPro" id="IPR010652">
    <property type="entry name" value="DUF1232"/>
</dbReference>
<evidence type="ECO:0000313" key="8">
    <source>
        <dbReference type="Proteomes" id="UP000019681"/>
    </source>
</evidence>
<dbReference type="Proteomes" id="UP000019681">
    <property type="component" value="Unassembled WGS sequence"/>
</dbReference>
<dbReference type="OrthoDB" id="9800202at2"/>
<evidence type="ECO:0000256" key="4">
    <source>
        <dbReference type="ARBA" id="ARBA00023136"/>
    </source>
</evidence>
<evidence type="ECO:0000256" key="5">
    <source>
        <dbReference type="SAM" id="Phobius"/>
    </source>
</evidence>
<sequence length="125" mass="14671">MKLDGFKNRIVEIKKKISILYMAYLDKRTPWYTKILALIVLLYAVSPIDLIPDFIPILGYLDDLLLIPLGISVVLRLIPKDVVKEYENIEELPEEFKKKGKYAGLFIILLWILILLKILRRFKIL</sequence>
<evidence type="ECO:0000259" key="6">
    <source>
        <dbReference type="Pfam" id="PF06803"/>
    </source>
</evidence>
<gene>
    <name evidence="7" type="ORF">Q428_00730</name>
</gene>
<keyword evidence="3 5" id="KW-1133">Transmembrane helix</keyword>
<dbReference type="EMBL" id="AZQP01000001">
    <property type="protein sequence ID" value="EYE89837.1"/>
    <property type="molecule type" value="Genomic_DNA"/>
</dbReference>
<protein>
    <recommendedName>
        <fullName evidence="6">DUF1232 domain-containing protein</fullName>
    </recommendedName>
</protein>
<evidence type="ECO:0000313" key="7">
    <source>
        <dbReference type="EMBL" id="EYE89837.1"/>
    </source>
</evidence>
<dbReference type="Pfam" id="PF06803">
    <property type="entry name" value="DUF1232"/>
    <property type="match status" value="1"/>
</dbReference>
<feature type="transmembrane region" description="Helical" evidence="5">
    <location>
        <begin position="31"/>
        <end position="50"/>
    </location>
</feature>
<organism evidence="7 8">
    <name type="scientific">Fervidicella metallireducens AeB</name>
    <dbReference type="NCBI Taxonomy" id="1403537"/>
    <lineage>
        <taxon>Bacteria</taxon>
        <taxon>Bacillati</taxon>
        <taxon>Bacillota</taxon>
        <taxon>Clostridia</taxon>
        <taxon>Eubacteriales</taxon>
        <taxon>Clostridiaceae</taxon>
        <taxon>Fervidicella</taxon>
    </lineage>
</organism>
<comment type="caution">
    <text evidence="7">The sequence shown here is derived from an EMBL/GenBank/DDBJ whole genome shotgun (WGS) entry which is preliminary data.</text>
</comment>
<keyword evidence="4 5" id="KW-0472">Membrane</keyword>
<keyword evidence="2 5" id="KW-0812">Transmembrane</keyword>
<dbReference type="RefSeq" id="WP_035377240.1">
    <property type="nucleotide sequence ID" value="NZ_AZQP01000001.1"/>
</dbReference>
<proteinExistence type="predicted"/>
<comment type="subcellular location">
    <subcellularLocation>
        <location evidence="1">Endomembrane system</location>
        <topology evidence="1">Multi-pass membrane protein</topology>
    </subcellularLocation>
</comment>
<evidence type="ECO:0000256" key="1">
    <source>
        <dbReference type="ARBA" id="ARBA00004127"/>
    </source>
</evidence>
<dbReference type="AlphaFoldDB" id="A0A017RYS5"/>
<dbReference type="GO" id="GO:0012505">
    <property type="term" value="C:endomembrane system"/>
    <property type="evidence" value="ECO:0007669"/>
    <property type="project" value="UniProtKB-SubCell"/>
</dbReference>
<evidence type="ECO:0000256" key="3">
    <source>
        <dbReference type="ARBA" id="ARBA00022989"/>
    </source>
</evidence>
<feature type="transmembrane region" description="Helical" evidence="5">
    <location>
        <begin position="102"/>
        <end position="119"/>
    </location>
</feature>
<feature type="domain" description="DUF1232" evidence="6">
    <location>
        <begin position="33"/>
        <end position="69"/>
    </location>
</feature>
<keyword evidence="8" id="KW-1185">Reference proteome</keyword>
<reference evidence="7 8" key="1">
    <citation type="journal article" date="2014" name="Genome Announc.">
        <title>Draft Genome Sequence of Fervidicella metallireducens Strain AeBT, an Iron-Reducing Thermoanaerobe from the Great Artesian Basin.</title>
        <authorList>
            <person name="Patel B.K."/>
        </authorList>
    </citation>
    <scope>NUCLEOTIDE SEQUENCE [LARGE SCALE GENOMIC DNA]</scope>
    <source>
        <strain evidence="7 8">AeB</strain>
    </source>
</reference>
<evidence type="ECO:0000256" key="2">
    <source>
        <dbReference type="ARBA" id="ARBA00022692"/>
    </source>
</evidence>
<name>A0A017RYS5_9CLOT</name>